<dbReference type="Proteomes" id="UP001456344">
    <property type="component" value="Chromosome"/>
</dbReference>
<sequence>MARIEGTGYYVVPDALRKNTEAWVTTGDAWREFVDRGSDYAAMAPADMGLLGMKTGFPTDYNVARETILKTARIGIEQIDEVRGNLDKVAKEYENRDAEYYEKFGYMGGDDDAADSRF</sequence>
<evidence type="ECO:0000313" key="1">
    <source>
        <dbReference type="EMBL" id="WYW18738.1"/>
    </source>
</evidence>
<evidence type="ECO:0000313" key="2">
    <source>
        <dbReference type="Proteomes" id="UP001456344"/>
    </source>
</evidence>
<dbReference type="EMBL" id="CP150484">
    <property type="protein sequence ID" value="WYW18738.1"/>
    <property type="molecule type" value="Genomic_DNA"/>
</dbReference>
<proteinExistence type="predicted"/>
<name>A0ACD5BH46_9PSEU</name>
<keyword evidence="2" id="KW-1185">Reference proteome</keyword>
<protein>
    <submittedName>
        <fullName evidence="1">Uncharacterized protein</fullName>
    </submittedName>
</protein>
<organism evidence="1 2">
    <name type="scientific">Amycolatopsis coloradensis</name>
    <dbReference type="NCBI Taxonomy" id="76021"/>
    <lineage>
        <taxon>Bacteria</taxon>
        <taxon>Bacillati</taxon>
        <taxon>Actinomycetota</taxon>
        <taxon>Actinomycetes</taxon>
        <taxon>Pseudonocardiales</taxon>
        <taxon>Pseudonocardiaceae</taxon>
        <taxon>Amycolatopsis</taxon>
    </lineage>
</organism>
<gene>
    <name evidence="1" type="ORF">LCL61_24645</name>
</gene>
<reference evidence="1" key="1">
    <citation type="submission" date="2023-10" db="EMBL/GenBank/DDBJ databases">
        <title>Whole genome sequencing of actinobacterial strain Amycolatopsis sp. (BCA-696) identifies the underlying plant growth-promoting genes.</title>
        <authorList>
            <person name="Gandham P."/>
            <person name="Vadla N."/>
            <person name="Saji A."/>
            <person name="Srinivas V."/>
            <person name="Ruperao P."/>
            <person name="Selvanayagam S."/>
            <person name="Saxena R.K."/>
            <person name="Rathore A."/>
            <person name="Gopalakrishnan S."/>
            <person name="Thakur V."/>
        </authorList>
    </citation>
    <scope>NUCLEOTIDE SEQUENCE</scope>
    <source>
        <strain evidence="1">BCA-696</strain>
    </source>
</reference>
<accession>A0ACD5BH46</accession>